<gene>
    <name evidence="2" type="ORF">CCMP2556_LOCUS36558</name>
</gene>
<protein>
    <submittedName>
        <fullName evidence="2">Uncharacterized protein</fullName>
    </submittedName>
</protein>
<proteinExistence type="predicted"/>
<name>A0ABP0PEL8_9DINO</name>
<dbReference type="EMBL" id="CAXAMN010022984">
    <property type="protein sequence ID" value="CAK9074191.1"/>
    <property type="molecule type" value="Genomic_DNA"/>
</dbReference>
<feature type="region of interest" description="Disordered" evidence="1">
    <location>
        <begin position="86"/>
        <end position="105"/>
    </location>
</feature>
<evidence type="ECO:0000256" key="1">
    <source>
        <dbReference type="SAM" id="MobiDB-lite"/>
    </source>
</evidence>
<sequence>MANMLVPSAPSHPKPNARRPSCGGRQLVTPEGNPTSAKERIPSLSELVMQQQQKRRVTDRLWGDALTWSRQTTPESEPDLAEFEFLFAPRETSGKPAGDRSRGEQ</sequence>
<organism evidence="2 3">
    <name type="scientific">Durusdinium trenchii</name>
    <dbReference type="NCBI Taxonomy" id="1381693"/>
    <lineage>
        <taxon>Eukaryota</taxon>
        <taxon>Sar</taxon>
        <taxon>Alveolata</taxon>
        <taxon>Dinophyceae</taxon>
        <taxon>Suessiales</taxon>
        <taxon>Symbiodiniaceae</taxon>
        <taxon>Durusdinium</taxon>
    </lineage>
</organism>
<evidence type="ECO:0000313" key="2">
    <source>
        <dbReference type="EMBL" id="CAK9074191.1"/>
    </source>
</evidence>
<evidence type="ECO:0000313" key="3">
    <source>
        <dbReference type="Proteomes" id="UP001642484"/>
    </source>
</evidence>
<comment type="caution">
    <text evidence="2">The sequence shown here is derived from an EMBL/GenBank/DDBJ whole genome shotgun (WGS) entry which is preliminary data.</text>
</comment>
<keyword evidence="3" id="KW-1185">Reference proteome</keyword>
<reference evidence="2 3" key="1">
    <citation type="submission" date="2024-02" db="EMBL/GenBank/DDBJ databases">
        <authorList>
            <person name="Chen Y."/>
            <person name="Shah S."/>
            <person name="Dougan E. K."/>
            <person name="Thang M."/>
            <person name="Chan C."/>
        </authorList>
    </citation>
    <scope>NUCLEOTIDE SEQUENCE [LARGE SCALE GENOMIC DNA]</scope>
</reference>
<dbReference type="Proteomes" id="UP001642484">
    <property type="component" value="Unassembled WGS sequence"/>
</dbReference>
<feature type="region of interest" description="Disordered" evidence="1">
    <location>
        <begin position="1"/>
        <end position="38"/>
    </location>
</feature>
<accession>A0ABP0PEL8</accession>